<accession>A0A6N2GT20</accession>
<dbReference type="GO" id="GO:0005524">
    <property type="term" value="F:ATP binding"/>
    <property type="evidence" value="ECO:0007669"/>
    <property type="project" value="UniProtKB-KW"/>
</dbReference>
<dbReference type="Gene3D" id="3.40.50.300">
    <property type="entry name" value="P-loop containing nucleotide triphosphate hydrolases"/>
    <property type="match status" value="1"/>
</dbReference>
<dbReference type="SUPFAM" id="SSF52540">
    <property type="entry name" value="P-loop containing nucleoside triphosphate hydrolases"/>
    <property type="match status" value="1"/>
</dbReference>
<name>A0A6N2GT20_9BACI</name>
<dbReference type="PANTHER" id="PTHR42711">
    <property type="entry name" value="ABC TRANSPORTER ATP-BINDING PROTEIN"/>
    <property type="match status" value="1"/>
</dbReference>
<organism evidence="4 5">
    <name type="scientific">Bacillus paralicheniformis</name>
    <dbReference type="NCBI Taxonomy" id="1648923"/>
    <lineage>
        <taxon>Bacteria</taxon>
        <taxon>Bacillati</taxon>
        <taxon>Bacillota</taxon>
        <taxon>Bacilli</taxon>
        <taxon>Bacillales</taxon>
        <taxon>Bacillaceae</taxon>
        <taxon>Bacillus</taxon>
    </lineage>
</organism>
<evidence type="ECO:0000256" key="2">
    <source>
        <dbReference type="ARBA" id="ARBA00022741"/>
    </source>
</evidence>
<dbReference type="AlphaFoldDB" id="A0A6N2GT20"/>
<comment type="caution">
    <text evidence="4">The sequence shown here is derived from an EMBL/GenBank/DDBJ whole genome shotgun (WGS) entry which is preliminary data.</text>
</comment>
<protein>
    <submittedName>
        <fullName evidence="4">ABC transporter ATP-binding protein</fullName>
    </submittedName>
</protein>
<sequence length="284" mass="31895">MIEVSGLRFTYPGQKTPVLKGIDFSIQKGEIFGFLGPSGAGKSTIQKILIGILKQYEGRVSVMGKELSQADSSFYEKIGVAFEFPNFYQRLTALENLNLFRSLYASETEEPETLLALTGLEEYGRTKVSAYSKGMKMRLNFLRALINQPDLLFLDEPTSGLDPVHAKKLKQLILNKKAEGKTILITTHHMQTAEEICDRVAFIVDGRVALIDSPSALKVQKGKRHVKVEYRSRRQLETAQFDLDQIGSSPEFLNLIKDHPVETIHSQEASLEDIFIDVTGRRLS</sequence>
<dbReference type="EMBL" id="LKPO01000027">
    <property type="protein sequence ID" value="OLF87030.1"/>
    <property type="molecule type" value="Genomic_DNA"/>
</dbReference>
<dbReference type="InterPro" id="IPR027417">
    <property type="entry name" value="P-loop_NTPase"/>
</dbReference>
<keyword evidence="2" id="KW-0547">Nucleotide-binding</keyword>
<keyword evidence="3 4" id="KW-0067">ATP-binding</keyword>
<gene>
    <name evidence="4" type="ORF">B4121_4479</name>
</gene>
<dbReference type="SMART" id="SM00382">
    <property type="entry name" value="AAA"/>
    <property type="match status" value="1"/>
</dbReference>
<dbReference type="Pfam" id="PF00005">
    <property type="entry name" value="ABC_tran"/>
    <property type="match status" value="1"/>
</dbReference>
<evidence type="ECO:0000256" key="3">
    <source>
        <dbReference type="ARBA" id="ARBA00022840"/>
    </source>
</evidence>
<evidence type="ECO:0000313" key="4">
    <source>
        <dbReference type="EMBL" id="OLF87030.1"/>
    </source>
</evidence>
<dbReference type="PANTHER" id="PTHR42711:SF18">
    <property type="entry name" value="ABC TRANSPORTER, ATP-BINDING PROTEIN"/>
    <property type="match status" value="1"/>
</dbReference>
<dbReference type="InterPro" id="IPR003439">
    <property type="entry name" value="ABC_transporter-like_ATP-bd"/>
</dbReference>
<evidence type="ECO:0000313" key="5">
    <source>
        <dbReference type="Proteomes" id="UP000185604"/>
    </source>
</evidence>
<keyword evidence="1" id="KW-0813">Transport</keyword>
<dbReference type="GO" id="GO:0016887">
    <property type="term" value="F:ATP hydrolysis activity"/>
    <property type="evidence" value="ECO:0007669"/>
    <property type="project" value="InterPro"/>
</dbReference>
<dbReference type="PROSITE" id="PS50893">
    <property type="entry name" value="ABC_TRANSPORTER_2"/>
    <property type="match status" value="1"/>
</dbReference>
<dbReference type="InterPro" id="IPR017871">
    <property type="entry name" value="ABC_transporter-like_CS"/>
</dbReference>
<dbReference type="CDD" id="cd03230">
    <property type="entry name" value="ABC_DR_subfamily_A"/>
    <property type="match status" value="1"/>
</dbReference>
<proteinExistence type="predicted"/>
<evidence type="ECO:0000256" key="1">
    <source>
        <dbReference type="ARBA" id="ARBA00022448"/>
    </source>
</evidence>
<dbReference type="InterPro" id="IPR050763">
    <property type="entry name" value="ABC_transporter_ATP-binding"/>
</dbReference>
<dbReference type="InterPro" id="IPR003593">
    <property type="entry name" value="AAA+_ATPase"/>
</dbReference>
<dbReference type="Proteomes" id="UP000185604">
    <property type="component" value="Unassembled WGS sequence"/>
</dbReference>
<reference evidence="4 5" key="1">
    <citation type="journal article" date="2016" name="Front. Microbiol.">
        <title>High-Level Heat Resistance of Spores of Bacillus amyloliquefaciens and Bacillus licheniformis Results from the Presence of a spoVA Operon in a Tn1546 Transposon.</title>
        <authorList>
            <person name="Berendsen E.M."/>
            <person name="Koning R.A."/>
            <person name="Boekhorst J."/>
            <person name="de Jong A."/>
            <person name="Kuipers O.P."/>
            <person name="Wells-Bennik M.H."/>
        </authorList>
    </citation>
    <scope>NUCLEOTIDE SEQUENCE [LARGE SCALE GENOMIC DNA]</scope>
    <source>
        <strain evidence="4 5">B4121</strain>
    </source>
</reference>
<dbReference type="PROSITE" id="PS00211">
    <property type="entry name" value="ABC_TRANSPORTER_1"/>
    <property type="match status" value="1"/>
</dbReference>
<dbReference type="RefSeq" id="WP_020451686.1">
    <property type="nucleotide sequence ID" value="NZ_AP023088.1"/>
</dbReference>